<dbReference type="SUPFAM" id="SSF53383">
    <property type="entry name" value="PLP-dependent transferases"/>
    <property type="match status" value="1"/>
</dbReference>
<accession>A0A1H5FU62</accession>
<dbReference type="InterPro" id="IPR050477">
    <property type="entry name" value="GrpII_AminoAcid_Decarb"/>
</dbReference>
<dbReference type="PANTHER" id="PTHR42735">
    <property type="match status" value="1"/>
</dbReference>
<dbReference type="STRING" id="648782.SAMN04488554_1443"/>
<dbReference type="InterPro" id="IPR015424">
    <property type="entry name" value="PyrdxlP-dep_Trfase"/>
</dbReference>
<evidence type="ECO:0000256" key="1">
    <source>
        <dbReference type="ARBA" id="ARBA00001933"/>
    </source>
</evidence>
<keyword evidence="2 5" id="KW-0663">Pyridoxal phosphate</keyword>
<dbReference type="GO" id="GO:0019752">
    <property type="term" value="P:carboxylic acid metabolic process"/>
    <property type="evidence" value="ECO:0007669"/>
    <property type="project" value="InterPro"/>
</dbReference>
<dbReference type="OrthoDB" id="3401800at2"/>
<comment type="cofactor">
    <cofactor evidence="1 5 6">
        <name>pyridoxal 5'-phosphate</name>
        <dbReference type="ChEBI" id="CHEBI:597326"/>
    </cofactor>
</comment>
<dbReference type="GO" id="GO:0004058">
    <property type="term" value="F:aromatic-L-amino-acid decarboxylase activity"/>
    <property type="evidence" value="ECO:0007669"/>
    <property type="project" value="UniProtKB-ARBA"/>
</dbReference>
<gene>
    <name evidence="7" type="ORF">SAMN04488554_1443</name>
</gene>
<evidence type="ECO:0000256" key="3">
    <source>
        <dbReference type="ARBA" id="ARBA00023239"/>
    </source>
</evidence>
<proteinExistence type="inferred from homology"/>
<dbReference type="AlphaFoldDB" id="A0A1H5FU62"/>
<reference evidence="8" key="1">
    <citation type="submission" date="2016-10" db="EMBL/GenBank/DDBJ databases">
        <authorList>
            <person name="Varghese N."/>
            <person name="Submissions S."/>
        </authorList>
    </citation>
    <scope>NUCLEOTIDE SEQUENCE [LARGE SCALE GENOMIC DNA]</scope>
    <source>
        <strain evidence="8">DSM 21368</strain>
    </source>
</reference>
<dbReference type="PANTHER" id="PTHR42735:SF6">
    <property type="entry name" value="SPHINGOSINE-1-PHOSPHATE LYASE 1"/>
    <property type="match status" value="1"/>
</dbReference>
<name>A0A1H5FU62_9MICO</name>
<sequence length="485" mass="50768">MIEPQSSASVLDALTQIRATDPPTHGGRVLSYVYDHGRPELDELAARAATMFLPVNGLDPTTFASVAVLERELVAFTRAVLHGDETVVGSVTSGGTESCLLAVKSARDRWVAAHQGDPEAGMPHLVLPSTAHPAFRKAAHYLGLTRTDVPVDPSTGAVDAQAMLSAVGESTALVVLSAPNYPFGTMDPIAEVAPALAERDVPLHVDACVGGWLLPWWPGQEQVWDFAVPGVTSISTDLHKYGYAPKGASVVLYRGRDRHRAQYYATTEWPGYPVVNPTVLGSRSATSLAAAWAVTRALGTSGYAELVQQTAHATAAVRKALSGISGLSVVGRPAAALLAVAADPDRAPAHQVDPFALVDAVRRRGFLLQAQPAFRQEDGTTLPRTAHLTLTPVTDHVTRDLVAALRAGADEVRGLSPRPPDPDLVGRVAADGLPDEMAPVLATLEAMDSTAAPEALVGLLASVIDPDVVFGTSGRGEGAGPPGDR</sequence>
<evidence type="ECO:0000256" key="5">
    <source>
        <dbReference type="PIRSR" id="PIRSR602129-50"/>
    </source>
</evidence>
<dbReference type="Gene3D" id="3.40.640.10">
    <property type="entry name" value="Type I PLP-dependent aspartate aminotransferase-like (Major domain)"/>
    <property type="match status" value="1"/>
</dbReference>
<dbReference type="InterPro" id="IPR002129">
    <property type="entry name" value="PyrdxlP-dep_de-COase"/>
</dbReference>
<dbReference type="Proteomes" id="UP000199220">
    <property type="component" value="Unassembled WGS sequence"/>
</dbReference>
<dbReference type="InterPro" id="IPR015421">
    <property type="entry name" value="PyrdxlP-dep_Trfase_major"/>
</dbReference>
<protein>
    <submittedName>
        <fullName evidence="7">Glutamate or tyrosine decarboxylase</fullName>
    </submittedName>
</protein>
<dbReference type="GO" id="GO:0030170">
    <property type="term" value="F:pyridoxal phosphate binding"/>
    <property type="evidence" value="ECO:0007669"/>
    <property type="project" value="InterPro"/>
</dbReference>
<evidence type="ECO:0000256" key="4">
    <source>
        <dbReference type="ARBA" id="ARBA00038302"/>
    </source>
</evidence>
<keyword evidence="8" id="KW-1185">Reference proteome</keyword>
<dbReference type="InterPro" id="IPR015422">
    <property type="entry name" value="PyrdxlP-dep_Trfase_small"/>
</dbReference>
<comment type="similarity">
    <text evidence="4">Belongs to the group II decarboxylase family. Sphingosine-1-phosphate lyase subfamily.</text>
</comment>
<evidence type="ECO:0000313" key="7">
    <source>
        <dbReference type="EMBL" id="SEE06781.1"/>
    </source>
</evidence>
<dbReference type="EMBL" id="FNTX01000001">
    <property type="protein sequence ID" value="SEE06781.1"/>
    <property type="molecule type" value="Genomic_DNA"/>
</dbReference>
<feature type="modified residue" description="N6-(pyridoxal phosphate)lysine" evidence="5">
    <location>
        <position position="240"/>
    </location>
</feature>
<evidence type="ECO:0000313" key="8">
    <source>
        <dbReference type="Proteomes" id="UP000199220"/>
    </source>
</evidence>
<dbReference type="RefSeq" id="WP_089772299.1">
    <property type="nucleotide sequence ID" value="NZ_FNTX01000001.1"/>
</dbReference>
<evidence type="ECO:0000256" key="2">
    <source>
        <dbReference type="ARBA" id="ARBA00022898"/>
    </source>
</evidence>
<keyword evidence="3 6" id="KW-0456">Lyase</keyword>
<dbReference type="Gene3D" id="3.90.1150.10">
    <property type="entry name" value="Aspartate Aminotransferase, domain 1"/>
    <property type="match status" value="1"/>
</dbReference>
<dbReference type="Pfam" id="PF00282">
    <property type="entry name" value="Pyridoxal_deC"/>
    <property type="match status" value="1"/>
</dbReference>
<organism evidence="7 8">
    <name type="scientific">Ruania alba</name>
    <dbReference type="NCBI Taxonomy" id="648782"/>
    <lineage>
        <taxon>Bacteria</taxon>
        <taxon>Bacillati</taxon>
        <taxon>Actinomycetota</taxon>
        <taxon>Actinomycetes</taxon>
        <taxon>Micrococcales</taxon>
        <taxon>Ruaniaceae</taxon>
        <taxon>Ruania</taxon>
    </lineage>
</organism>
<evidence type="ECO:0000256" key="6">
    <source>
        <dbReference type="RuleBase" id="RU000382"/>
    </source>
</evidence>